<dbReference type="Proteomes" id="UP000020977">
    <property type="component" value="Unassembled WGS sequence"/>
</dbReference>
<organism evidence="1 2">
    <name type="scientific">Mesomycoplasma ovipneumoniae 14811</name>
    <dbReference type="NCBI Taxonomy" id="1188239"/>
    <lineage>
        <taxon>Bacteria</taxon>
        <taxon>Bacillati</taxon>
        <taxon>Mycoplasmatota</taxon>
        <taxon>Mycoplasmoidales</taxon>
        <taxon>Metamycoplasmataceae</taxon>
        <taxon>Mesomycoplasma</taxon>
    </lineage>
</organism>
<name>A0A014NR49_9BACT</name>
<dbReference type="EMBL" id="JFAD01000010">
    <property type="protein sequence ID" value="EXU61352.1"/>
    <property type="molecule type" value="Genomic_DNA"/>
</dbReference>
<protein>
    <submittedName>
        <fullName evidence="1">Uncharacterized protein</fullName>
    </submittedName>
</protein>
<accession>A0A014NR49</accession>
<evidence type="ECO:0000313" key="2">
    <source>
        <dbReference type="Proteomes" id="UP000020977"/>
    </source>
</evidence>
<sequence>MSSVSNFTLEPNNFLTTGNLKFNVNNFKFNLNNQKEFEFNSKITNLQAQNYELYW</sequence>
<dbReference type="AlphaFoldDB" id="A0A014NR49"/>
<comment type="caution">
    <text evidence="1">The sequence shown here is derived from an EMBL/GenBank/DDBJ whole genome shotgun (WGS) entry which is preliminary data.</text>
</comment>
<evidence type="ECO:0000313" key="1">
    <source>
        <dbReference type="EMBL" id="EXU61352.1"/>
    </source>
</evidence>
<reference evidence="1 2" key="1">
    <citation type="submission" date="2014-03" db="EMBL/GenBank/DDBJ databases">
        <title>Genome sequence of Mycoplasma ovipneumoniae strain 14811.</title>
        <authorList>
            <person name="Sirand-Pugnet P."/>
            <person name="Breton M."/>
            <person name="Dordet-Frisoni E."/>
            <person name="Baranowski E."/>
            <person name="Barre A."/>
            <person name="Couture C."/>
            <person name="Dupuy V."/>
            <person name="Gaurivaud P."/>
            <person name="Jacob D."/>
            <person name="Lemaitre C."/>
            <person name="Manso-Silvan L."/>
            <person name="Nikolski M."/>
            <person name="Nouvel L.-X."/>
            <person name="Poumarat F."/>
            <person name="Tardy F."/>
            <person name="Thebault P."/>
            <person name="Theil S."/>
            <person name="Citti C."/>
            <person name="Thiaucourt F."/>
            <person name="Blanchard A."/>
        </authorList>
    </citation>
    <scope>NUCLEOTIDE SEQUENCE [LARGE SCALE GENOMIC DNA]</scope>
    <source>
        <strain evidence="1 2">14811</strain>
    </source>
</reference>
<proteinExistence type="predicted"/>
<gene>
    <name evidence="1" type="ORF">MOVI_1240</name>
</gene>